<organism evidence="1 2">
    <name type="scientific">Rubroshorea leprosula</name>
    <dbReference type="NCBI Taxonomy" id="152421"/>
    <lineage>
        <taxon>Eukaryota</taxon>
        <taxon>Viridiplantae</taxon>
        <taxon>Streptophyta</taxon>
        <taxon>Embryophyta</taxon>
        <taxon>Tracheophyta</taxon>
        <taxon>Spermatophyta</taxon>
        <taxon>Magnoliopsida</taxon>
        <taxon>eudicotyledons</taxon>
        <taxon>Gunneridae</taxon>
        <taxon>Pentapetalae</taxon>
        <taxon>rosids</taxon>
        <taxon>malvids</taxon>
        <taxon>Malvales</taxon>
        <taxon>Dipterocarpaceae</taxon>
        <taxon>Rubroshorea</taxon>
    </lineage>
</organism>
<reference evidence="1 2" key="1">
    <citation type="journal article" date="2021" name="Commun. Biol.">
        <title>The genome of Shorea leprosula (Dipterocarpaceae) highlights the ecological relevance of drought in aseasonal tropical rainforests.</title>
        <authorList>
            <person name="Ng K.K.S."/>
            <person name="Kobayashi M.J."/>
            <person name="Fawcett J.A."/>
            <person name="Hatakeyama M."/>
            <person name="Paape T."/>
            <person name="Ng C.H."/>
            <person name="Ang C.C."/>
            <person name="Tnah L.H."/>
            <person name="Lee C.T."/>
            <person name="Nishiyama T."/>
            <person name="Sese J."/>
            <person name="O'Brien M.J."/>
            <person name="Copetti D."/>
            <person name="Mohd Noor M.I."/>
            <person name="Ong R.C."/>
            <person name="Putra M."/>
            <person name="Sireger I.Z."/>
            <person name="Indrioko S."/>
            <person name="Kosugi Y."/>
            <person name="Izuno A."/>
            <person name="Isagi Y."/>
            <person name="Lee S.L."/>
            <person name="Shimizu K.K."/>
        </authorList>
    </citation>
    <scope>NUCLEOTIDE SEQUENCE [LARGE SCALE GENOMIC DNA]</scope>
    <source>
        <strain evidence="1">214</strain>
    </source>
</reference>
<keyword evidence="2" id="KW-1185">Reference proteome</keyword>
<comment type="caution">
    <text evidence="1">The sequence shown here is derived from an EMBL/GenBank/DDBJ whole genome shotgun (WGS) entry which is preliminary data.</text>
</comment>
<evidence type="ECO:0000313" key="2">
    <source>
        <dbReference type="Proteomes" id="UP001054252"/>
    </source>
</evidence>
<evidence type="ECO:0000313" key="1">
    <source>
        <dbReference type="EMBL" id="GKV03889.1"/>
    </source>
</evidence>
<dbReference type="EMBL" id="BPVZ01000021">
    <property type="protein sequence ID" value="GKV03889.1"/>
    <property type="molecule type" value="Genomic_DNA"/>
</dbReference>
<accession>A0AAV5IVK3</accession>
<dbReference type="Proteomes" id="UP001054252">
    <property type="component" value="Unassembled WGS sequence"/>
</dbReference>
<sequence length="63" mass="7240">MTYRGDVYFVSVPVSVFRDCTCWHALSLIRALHIYLLSLSHSFPCPPFQEVKPRTGKPREVTS</sequence>
<name>A0AAV5IVK3_9ROSI</name>
<protein>
    <submittedName>
        <fullName evidence="1">Uncharacterized protein</fullName>
    </submittedName>
</protein>
<gene>
    <name evidence="1" type="ORF">SLEP1_g16125</name>
</gene>
<dbReference type="AlphaFoldDB" id="A0AAV5IVK3"/>
<proteinExistence type="predicted"/>